<organism evidence="1 2">
    <name type="scientific">Bacillus carboniphilus</name>
    <dbReference type="NCBI Taxonomy" id="86663"/>
    <lineage>
        <taxon>Bacteria</taxon>
        <taxon>Bacillati</taxon>
        <taxon>Bacillota</taxon>
        <taxon>Bacilli</taxon>
        <taxon>Bacillales</taxon>
        <taxon>Bacillaceae</taxon>
        <taxon>Bacillus</taxon>
    </lineage>
</organism>
<keyword evidence="2" id="KW-1185">Reference proteome</keyword>
<evidence type="ECO:0000313" key="2">
    <source>
        <dbReference type="Proteomes" id="UP001500782"/>
    </source>
</evidence>
<name>A0ABP3G7I0_9BACI</name>
<dbReference type="EMBL" id="BAAADJ010000054">
    <property type="protein sequence ID" value="GAA0338517.1"/>
    <property type="molecule type" value="Genomic_DNA"/>
</dbReference>
<protein>
    <submittedName>
        <fullName evidence="1">Class I SAM-dependent methyltransferase</fullName>
    </submittedName>
</protein>
<proteinExistence type="predicted"/>
<dbReference type="SUPFAM" id="SSF53335">
    <property type="entry name" value="S-adenosyl-L-methionine-dependent methyltransferases"/>
    <property type="match status" value="1"/>
</dbReference>
<gene>
    <name evidence="1" type="ORF">GCM10008967_31010</name>
</gene>
<dbReference type="Proteomes" id="UP001500782">
    <property type="component" value="Unassembled WGS sequence"/>
</dbReference>
<accession>A0ABP3G7I0</accession>
<evidence type="ECO:0000313" key="1">
    <source>
        <dbReference type="EMBL" id="GAA0338517.1"/>
    </source>
</evidence>
<keyword evidence="1" id="KW-0808">Transferase</keyword>
<keyword evidence="1" id="KW-0489">Methyltransferase</keyword>
<sequence>MIEHEFDDLLHINTRADQKGMVTSFHYYPYEPTPYEALQWLFTQYTLSPNDHVVDYGSGKGRLAFFIHHLFQAAVVGVEMNEHFHKDALVNREYYLKKLKGKDADIHFYCCLAEDYKVKPVDNRFYFFNPFSIQIFMKIANNILGSIEKHPREVELILYYGSEDYTYYLENQTPFLLKEEITIPNLYDKNPNERFLIYKWDY</sequence>
<dbReference type="InterPro" id="IPR029063">
    <property type="entry name" value="SAM-dependent_MTases_sf"/>
</dbReference>
<dbReference type="GO" id="GO:0032259">
    <property type="term" value="P:methylation"/>
    <property type="evidence" value="ECO:0007669"/>
    <property type="project" value="UniProtKB-KW"/>
</dbReference>
<reference evidence="2" key="1">
    <citation type="journal article" date="2019" name="Int. J. Syst. Evol. Microbiol.">
        <title>The Global Catalogue of Microorganisms (GCM) 10K type strain sequencing project: providing services to taxonomists for standard genome sequencing and annotation.</title>
        <authorList>
            <consortium name="The Broad Institute Genomics Platform"/>
            <consortium name="The Broad Institute Genome Sequencing Center for Infectious Disease"/>
            <person name="Wu L."/>
            <person name="Ma J."/>
        </authorList>
    </citation>
    <scope>NUCLEOTIDE SEQUENCE [LARGE SCALE GENOMIC DNA]</scope>
    <source>
        <strain evidence="2">JCM 9731</strain>
    </source>
</reference>
<dbReference type="GO" id="GO:0008168">
    <property type="term" value="F:methyltransferase activity"/>
    <property type="evidence" value="ECO:0007669"/>
    <property type="project" value="UniProtKB-KW"/>
</dbReference>
<dbReference type="RefSeq" id="WP_343800800.1">
    <property type="nucleotide sequence ID" value="NZ_BAAADJ010000054.1"/>
</dbReference>
<comment type="caution">
    <text evidence="1">The sequence shown here is derived from an EMBL/GenBank/DDBJ whole genome shotgun (WGS) entry which is preliminary data.</text>
</comment>
<dbReference type="Gene3D" id="3.40.50.150">
    <property type="entry name" value="Vaccinia Virus protein VP39"/>
    <property type="match status" value="1"/>
</dbReference>